<dbReference type="PANTHER" id="PTHR12863:SF1">
    <property type="entry name" value="FATTY ACID 2-HYDROXYLASE"/>
    <property type="match status" value="1"/>
</dbReference>
<evidence type="ECO:0000259" key="20">
    <source>
        <dbReference type="PROSITE" id="PS50255"/>
    </source>
</evidence>
<evidence type="ECO:0000256" key="12">
    <source>
        <dbReference type="ARBA" id="ARBA00022833"/>
    </source>
</evidence>
<keyword evidence="9" id="KW-0479">Metal-binding</keyword>
<reference evidence="21" key="1">
    <citation type="journal article" date="2023" name="Insect Mol. Biol.">
        <title>Genome sequencing provides insights into the evolution of gene families encoding plant cell wall-degrading enzymes in longhorned beetles.</title>
        <authorList>
            <person name="Shin N.R."/>
            <person name="Okamura Y."/>
            <person name="Kirsch R."/>
            <person name="Pauchet Y."/>
        </authorList>
    </citation>
    <scope>NUCLEOTIDE SEQUENCE</scope>
    <source>
        <strain evidence="21">AMC_N1</strain>
    </source>
</reference>
<name>A0AAV8ZGM1_9CUCU</name>
<dbReference type="EMBL" id="JAPWTK010000001">
    <property type="protein sequence ID" value="KAJ8963443.1"/>
    <property type="molecule type" value="Genomic_DNA"/>
</dbReference>
<keyword evidence="7" id="KW-0349">Heme</keyword>
<protein>
    <recommendedName>
        <fullName evidence="20">Cytochrome b5 heme-binding domain-containing protein</fullName>
    </recommendedName>
</protein>
<keyword evidence="12" id="KW-0862">Zinc</keyword>
<dbReference type="GO" id="GO:0005789">
    <property type="term" value="C:endoplasmic reticulum membrane"/>
    <property type="evidence" value="ECO:0007669"/>
    <property type="project" value="UniProtKB-SubCell"/>
</dbReference>
<evidence type="ECO:0000256" key="10">
    <source>
        <dbReference type="ARBA" id="ARBA00022824"/>
    </source>
</evidence>
<sequence>MSKDEKFEIKFKDNKYNIYEFLNNHPGGINYVRPYEQKDVAKRMKDFDHSNAAYYLLKEYKDGGRSKDQAEGEDLEYLVDWDKPMLSQVANLGHKYKEWVLSPVDRQLRLFGNPVIENLTITPCLTRNLRLTHSSPILPSVLNIGLGVLVWTVVEYSLHRWVFHMEPSGDSKVMIYLHFAIHGLHHKVPFDSRRLVFPPLPAAIIAFLLYKVISLIFPESTRILIMAGGLTGYVIYDMIHFYLHHGTPKEDTYFYHLKRYHNQHHFAHHDSGFGISSVLWDKIFGTVISLRKLNLGIRW</sequence>
<dbReference type="SUPFAM" id="SSF55856">
    <property type="entry name" value="Cytochrome b5-like heme/steroid binding domain"/>
    <property type="match status" value="1"/>
</dbReference>
<dbReference type="Gene3D" id="3.10.120.10">
    <property type="entry name" value="Cytochrome b5-like heme/steroid binding domain"/>
    <property type="match status" value="1"/>
</dbReference>
<evidence type="ECO:0000256" key="18">
    <source>
        <dbReference type="ARBA" id="ARBA00023160"/>
    </source>
</evidence>
<dbReference type="Pfam" id="PF04116">
    <property type="entry name" value="FA_hydroxylase"/>
    <property type="match status" value="1"/>
</dbReference>
<keyword evidence="11" id="KW-0276">Fatty acid metabolism</keyword>
<evidence type="ECO:0000313" key="21">
    <source>
        <dbReference type="EMBL" id="KAJ8963443.1"/>
    </source>
</evidence>
<comment type="subcellular location">
    <subcellularLocation>
        <location evidence="2">Endoplasmic reticulum membrane</location>
        <topology evidence="2">Multi-pass membrane protein</topology>
    </subcellularLocation>
</comment>
<keyword evidence="14" id="KW-0560">Oxidoreductase</keyword>
<dbReference type="GO" id="GO:0020037">
    <property type="term" value="F:heme binding"/>
    <property type="evidence" value="ECO:0007669"/>
    <property type="project" value="InterPro"/>
</dbReference>
<evidence type="ECO:0000256" key="15">
    <source>
        <dbReference type="ARBA" id="ARBA00023004"/>
    </source>
</evidence>
<keyword evidence="8 19" id="KW-0812">Transmembrane</keyword>
<feature type="transmembrane region" description="Helical" evidence="19">
    <location>
        <begin position="195"/>
        <end position="217"/>
    </location>
</feature>
<keyword evidence="10" id="KW-0256">Endoplasmic reticulum</keyword>
<dbReference type="InterPro" id="IPR001199">
    <property type="entry name" value="Cyt_B5-like_heme/steroid-bd"/>
</dbReference>
<dbReference type="InterPro" id="IPR014430">
    <property type="entry name" value="Scs7"/>
</dbReference>
<dbReference type="Proteomes" id="UP001162162">
    <property type="component" value="Unassembled WGS sequence"/>
</dbReference>
<organism evidence="21 22">
    <name type="scientific">Aromia moschata</name>
    <dbReference type="NCBI Taxonomy" id="1265417"/>
    <lineage>
        <taxon>Eukaryota</taxon>
        <taxon>Metazoa</taxon>
        <taxon>Ecdysozoa</taxon>
        <taxon>Arthropoda</taxon>
        <taxon>Hexapoda</taxon>
        <taxon>Insecta</taxon>
        <taxon>Pterygota</taxon>
        <taxon>Neoptera</taxon>
        <taxon>Endopterygota</taxon>
        <taxon>Coleoptera</taxon>
        <taxon>Polyphaga</taxon>
        <taxon>Cucujiformia</taxon>
        <taxon>Chrysomeloidea</taxon>
        <taxon>Cerambycidae</taxon>
        <taxon>Cerambycinae</taxon>
        <taxon>Callichromatini</taxon>
        <taxon>Aromia</taxon>
    </lineage>
</organism>
<dbReference type="InterPro" id="IPR018506">
    <property type="entry name" value="Cyt_B5_heme-BS"/>
</dbReference>
<dbReference type="InterPro" id="IPR006694">
    <property type="entry name" value="Fatty_acid_hydroxylase"/>
</dbReference>
<evidence type="ECO:0000256" key="2">
    <source>
        <dbReference type="ARBA" id="ARBA00004477"/>
    </source>
</evidence>
<dbReference type="InterPro" id="IPR036400">
    <property type="entry name" value="Cyt_B5-like_heme/steroid_sf"/>
</dbReference>
<evidence type="ECO:0000256" key="8">
    <source>
        <dbReference type="ARBA" id="ARBA00022692"/>
    </source>
</evidence>
<dbReference type="PROSITE" id="PS50255">
    <property type="entry name" value="CYTOCHROME_B5_2"/>
    <property type="match status" value="1"/>
</dbReference>
<evidence type="ECO:0000313" key="22">
    <source>
        <dbReference type="Proteomes" id="UP001162162"/>
    </source>
</evidence>
<gene>
    <name evidence="21" type="ORF">NQ318_018923</name>
</gene>
<keyword evidence="18" id="KW-0275">Fatty acid biosynthesis</keyword>
<evidence type="ECO:0000256" key="7">
    <source>
        <dbReference type="ARBA" id="ARBA00022617"/>
    </source>
</evidence>
<keyword evidence="13 19" id="KW-1133">Transmembrane helix</keyword>
<dbReference type="GO" id="GO:0006633">
    <property type="term" value="P:fatty acid biosynthetic process"/>
    <property type="evidence" value="ECO:0007669"/>
    <property type="project" value="UniProtKB-KW"/>
</dbReference>
<evidence type="ECO:0000256" key="6">
    <source>
        <dbReference type="ARBA" id="ARBA00022516"/>
    </source>
</evidence>
<keyword evidence="22" id="KW-1185">Reference proteome</keyword>
<dbReference type="GO" id="GO:0080132">
    <property type="term" value="F:fatty acid 2-hydroxylase activity"/>
    <property type="evidence" value="ECO:0007669"/>
    <property type="project" value="InterPro"/>
</dbReference>
<dbReference type="AlphaFoldDB" id="A0AAV8ZGM1"/>
<comment type="cofactor">
    <cofactor evidence="1">
        <name>Zn(2+)</name>
        <dbReference type="ChEBI" id="CHEBI:29105"/>
    </cofactor>
</comment>
<evidence type="ECO:0000256" key="9">
    <source>
        <dbReference type="ARBA" id="ARBA00022723"/>
    </source>
</evidence>
<dbReference type="PROSITE" id="PS00191">
    <property type="entry name" value="CYTOCHROME_B5_1"/>
    <property type="match status" value="1"/>
</dbReference>
<comment type="caution">
    <text evidence="21">The sequence shown here is derived from an EMBL/GenBank/DDBJ whole genome shotgun (WGS) entry which is preliminary data.</text>
</comment>
<comment type="pathway">
    <text evidence="4">Lipid metabolism.</text>
</comment>
<evidence type="ECO:0000256" key="17">
    <source>
        <dbReference type="ARBA" id="ARBA00023136"/>
    </source>
</evidence>
<comment type="pathway">
    <text evidence="3">Sphingolipid metabolism.</text>
</comment>
<keyword evidence="17 19" id="KW-0472">Membrane</keyword>
<evidence type="ECO:0000256" key="5">
    <source>
        <dbReference type="ARBA" id="ARBA00005747"/>
    </source>
</evidence>
<feature type="transmembrane region" description="Helical" evidence="19">
    <location>
        <begin position="223"/>
        <end position="243"/>
    </location>
</feature>
<feature type="transmembrane region" description="Helical" evidence="19">
    <location>
        <begin position="137"/>
        <end position="158"/>
    </location>
</feature>
<evidence type="ECO:0000256" key="16">
    <source>
        <dbReference type="ARBA" id="ARBA00023098"/>
    </source>
</evidence>
<evidence type="ECO:0000256" key="14">
    <source>
        <dbReference type="ARBA" id="ARBA00023002"/>
    </source>
</evidence>
<proteinExistence type="inferred from homology"/>
<keyword evidence="15" id="KW-0408">Iron</keyword>
<keyword evidence="16" id="KW-0443">Lipid metabolism</keyword>
<evidence type="ECO:0000256" key="19">
    <source>
        <dbReference type="SAM" id="Phobius"/>
    </source>
</evidence>
<comment type="similarity">
    <text evidence="5">Belongs to the sterol desaturase family. SCS7 subfamily.</text>
</comment>
<feature type="domain" description="Cytochrome b5 heme-binding" evidence="20">
    <location>
        <begin position="1"/>
        <end position="66"/>
    </location>
</feature>
<dbReference type="PANTHER" id="PTHR12863">
    <property type="entry name" value="FATTY ACID HYDROXYLASE"/>
    <property type="match status" value="1"/>
</dbReference>
<accession>A0AAV8ZGM1</accession>
<keyword evidence="6" id="KW-0444">Lipid biosynthesis</keyword>
<evidence type="ECO:0000256" key="11">
    <source>
        <dbReference type="ARBA" id="ARBA00022832"/>
    </source>
</evidence>
<evidence type="ECO:0000256" key="1">
    <source>
        <dbReference type="ARBA" id="ARBA00001947"/>
    </source>
</evidence>
<evidence type="ECO:0000256" key="4">
    <source>
        <dbReference type="ARBA" id="ARBA00005189"/>
    </source>
</evidence>
<dbReference type="GO" id="GO:0005506">
    <property type="term" value="F:iron ion binding"/>
    <property type="evidence" value="ECO:0007669"/>
    <property type="project" value="InterPro"/>
</dbReference>
<evidence type="ECO:0000256" key="3">
    <source>
        <dbReference type="ARBA" id="ARBA00004991"/>
    </source>
</evidence>
<evidence type="ECO:0000256" key="13">
    <source>
        <dbReference type="ARBA" id="ARBA00022989"/>
    </source>
</evidence>